<accession>A0A6L2ZXT0</accession>
<evidence type="ECO:0000313" key="2">
    <source>
        <dbReference type="Proteomes" id="UP000504756"/>
    </source>
</evidence>
<protein>
    <submittedName>
        <fullName evidence="1">Uncharacterized protein</fullName>
    </submittedName>
</protein>
<sequence>MYVAITLLGWDIDFLLKSSPNLWLKSYIQWLESNTDFEPIESTTLDKSPWW</sequence>
<gene>
    <name evidence="1" type="ORF">ikelab_15850</name>
</gene>
<dbReference type="AlphaFoldDB" id="A0A6L2ZXT0"/>
<reference evidence="1 2" key="1">
    <citation type="submission" date="2020-06" db="EMBL/GenBank/DDBJ databases">
        <title>Draft genome sequence of Lactic acid bacteria from Okinawan-style tofu.</title>
        <authorList>
            <person name="Takara I."/>
            <person name="Ikematsu S."/>
        </authorList>
    </citation>
    <scope>NUCLEOTIDE SEQUENCE [LARGE SCALE GENOMIC DNA]</scope>
    <source>
        <strain evidence="2">lg38</strain>
    </source>
</reference>
<name>A0A6L2ZXT0_9LACT</name>
<dbReference type="Proteomes" id="UP000504756">
    <property type="component" value="Unassembled WGS sequence"/>
</dbReference>
<evidence type="ECO:0000313" key="1">
    <source>
        <dbReference type="EMBL" id="GFO52310.1"/>
    </source>
</evidence>
<proteinExistence type="predicted"/>
<dbReference type="EMBL" id="BLXU01000009">
    <property type="protein sequence ID" value="GFO52310.1"/>
    <property type="molecule type" value="Genomic_DNA"/>
</dbReference>
<comment type="caution">
    <text evidence="1">The sequence shown here is derived from an EMBL/GenBank/DDBJ whole genome shotgun (WGS) entry which is preliminary data.</text>
</comment>
<organism evidence="1 2">
    <name type="scientific">Lactococcus garvieae</name>
    <dbReference type="NCBI Taxonomy" id="1363"/>
    <lineage>
        <taxon>Bacteria</taxon>
        <taxon>Bacillati</taxon>
        <taxon>Bacillota</taxon>
        <taxon>Bacilli</taxon>
        <taxon>Lactobacillales</taxon>
        <taxon>Streptococcaceae</taxon>
        <taxon>Lactococcus</taxon>
    </lineage>
</organism>